<evidence type="ECO:0000256" key="5">
    <source>
        <dbReference type="ARBA" id="ARBA00022741"/>
    </source>
</evidence>
<dbReference type="InterPro" id="IPR011527">
    <property type="entry name" value="ABC1_TM_dom"/>
</dbReference>
<dbReference type="PANTHER" id="PTHR43394:SF1">
    <property type="entry name" value="ATP-BINDING CASSETTE SUB-FAMILY B MEMBER 10, MITOCHONDRIAL"/>
    <property type="match status" value="1"/>
</dbReference>
<dbReference type="GO" id="GO:0016887">
    <property type="term" value="F:ATP hydrolysis activity"/>
    <property type="evidence" value="ECO:0007669"/>
    <property type="project" value="InterPro"/>
</dbReference>
<dbReference type="Proteomes" id="UP000094578">
    <property type="component" value="Unassembled WGS sequence"/>
</dbReference>
<name>A0A1E3KYY2_9BACL</name>
<dbReference type="InterPro" id="IPR039421">
    <property type="entry name" value="Type_1_exporter"/>
</dbReference>
<evidence type="ECO:0000256" key="6">
    <source>
        <dbReference type="ARBA" id="ARBA00022840"/>
    </source>
</evidence>
<evidence type="ECO:0000256" key="7">
    <source>
        <dbReference type="ARBA" id="ARBA00022989"/>
    </source>
</evidence>
<comment type="caution">
    <text evidence="12">The sequence shown here is derived from an EMBL/GenBank/DDBJ whole genome shotgun (WGS) entry which is preliminary data.</text>
</comment>
<dbReference type="GO" id="GO:0005524">
    <property type="term" value="F:ATP binding"/>
    <property type="evidence" value="ECO:0007669"/>
    <property type="project" value="UniProtKB-KW"/>
</dbReference>
<evidence type="ECO:0000259" key="11">
    <source>
        <dbReference type="PROSITE" id="PS50929"/>
    </source>
</evidence>
<dbReference type="InterPro" id="IPR003439">
    <property type="entry name" value="ABC_transporter-like_ATP-bd"/>
</dbReference>
<feature type="transmembrane region" description="Helical" evidence="9">
    <location>
        <begin position="295"/>
        <end position="320"/>
    </location>
</feature>
<dbReference type="InterPro" id="IPR036640">
    <property type="entry name" value="ABC1_TM_sf"/>
</dbReference>
<dbReference type="Pfam" id="PF00664">
    <property type="entry name" value="ABC_membrane"/>
    <property type="match status" value="1"/>
</dbReference>
<reference evidence="12 13" key="1">
    <citation type="submission" date="2016-08" db="EMBL/GenBank/DDBJ databases">
        <title>Genome sequencing of Paenibacillus sp. TI45-13ar, isolated from Korean traditional nuruk.</title>
        <authorList>
            <person name="Kim S.-J."/>
        </authorList>
    </citation>
    <scope>NUCLEOTIDE SEQUENCE [LARGE SCALE GENOMIC DNA]</scope>
    <source>
        <strain evidence="12 13">TI45-13ar</strain>
    </source>
</reference>
<dbReference type="PROSITE" id="PS50929">
    <property type="entry name" value="ABC_TM1F"/>
    <property type="match status" value="1"/>
</dbReference>
<protein>
    <submittedName>
        <fullName evidence="12">Putative ABC transporter ATP-binding protein YfiC</fullName>
    </submittedName>
</protein>
<feature type="transmembrane region" description="Helical" evidence="9">
    <location>
        <begin position="59"/>
        <end position="84"/>
    </location>
</feature>
<dbReference type="CDD" id="cd18547">
    <property type="entry name" value="ABC_6TM_Tm288_like"/>
    <property type="match status" value="1"/>
</dbReference>
<feature type="transmembrane region" description="Helical" evidence="9">
    <location>
        <begin position="201"/>
        <end position="218"/>
    </location>
</feature>
<dbReference type="InterPro" id="IPR027417">
    <property type="entry name" value="P-loop_NTPase"/>
</dbReference>
<keyword evidence="5" id="KW-0547">Nucleotide-binding</keyword>
<dbReference type="FunFam" id="3.40.50.300:FF:000287">
    <property type="entry name" value="Multidrug ABC transporter ATP-binding protein"/>
    <property type="match status" value="1"/>
</dbReference>
<gene>
    <name evidence="12" type="ORF">PTI45_04391</name>
</gene>
<dbReference type="EMBL" id="MDER01000086">
    <property type="protein sequence ID" value="ODP26551.1"/>
    <property type="molecule type" value="Genomic_DNA"/>
</dbReference>
<dbReference type="SUPFAM" id="SSF52540">
    <property type="entry name" value="P-loop containing nucleoside triphosphate hydrolases"/>
    <property type="match status" value="1"/>
</dbReference>
<proteinExistence type="predicted"/>
<comment type="subcellular location">
    <subcellularLocation>
        <location evidence="1">Cell membrane</location>
        <topology evidence="1">Multi-pass membrane protein</topology>
    </subcellularLocation>
</comment>
<dbReference type="SUPFAM" id="SSF90123">
    <property type="entry name" value="ABC transporter transmembrane region"/>
    <property type="match status" value="1"/>
</dbReference>
<dbReference type="GO" id="GO:0015421">
    <property type="term" value="F:ABC-type oligopeptide transporter activity"/>
    <property type="evidence" value="ECO:0007669"/>
    <property type="project" value="TreeGrafter"/>
</dbReference>
<evidence type="ECO:0000313" key="12">
    <source>
        <dbReference type="EMBL" id="ODP26551.1"/>
    </source>
</evidence>
<sequence>MWKALTDPLRYPKPAVMTEAIANKSAKVEPVPSKKRRAKDWKGTLARIWGYLAERKLKLMLVLFMVLLTSALTLLGPYLIGIAIDDFLARDAGQMWVWFLVGLAVVYILNSVTSWLQNIWMIEIAQETVYRMRVDLFSHLHQLPIPFFGKRQQGELMSRVTNDIENVSSTLNSSAIQIFSSVLTLIGTLVVMLWLSPLLTLITFLVVPLMALGMRWITKRTGPLYRERQKNLGDLNGYIEETLSGEKIIKAFAQEQRVIGEFGERNDRIRLSGFWAQTISGFIPKLMNGLNNLSFGLIAGVGGILAIKGMITVGVIVIFVEYARQFTRPLNDLANQWNTLLSAIAGAERVFEILDESVEAEDEQHAVHVDHIEGAVVFDDVSFAYDTGDGDNTLQHISFTAEPGEMIALVGPTGAGKTTLIQLISRFYNADQGKITIDGRDIQSIKRESLRSHTAFVLQDSFLFEGTVMDNIRYGRLDATDAEVQDAARLANAHSFIERLPEGYNHRLNRDGGGISQGQRQLINIARALLADPSILVLDEATSSIDTVTEIKIQEGLQRLMEGRTSFVIAHRLNTIRAADQILVLRDGQILEKGSHDQLLDTGGFYSDLFYSQLHSSDARQA</sequence>
<dbReference type="PANTHER" id="PTHR43394">
    <property type="entry name" value="ATP-DEPENDENT PERMEASE MDL1, MITOCHONDRIAL"/>
    <property type="match status" value="1"/>
</dbReference>
<dbReference type="PATRIC" id="fig|1886670.3.peg.4422"/>
<dbReference type="SMART" id="SM00382">
    <property type="entry name" value="AAA"/>
    <property type="match status" value="1"/>
</dbReference>
<evidence type="ECO:0000256" key="1">
    <source>
        <dbReference type="ARBA" id="ARBA00004651"/>
    </source>
</evidence>
<evidence type="ECO:0000256" key="3">
    <source>
        <dbReference type="ARBA" id="ARBA00022475"/>
    </source>
</evidence>
<evidence type="ECO:0000256" key="4">
    <source>
        <dbReference type="ARBA" id="ARBA00022692"/>
    </source>
</evidence>
<dbReference type="STRING" id="1886670.PTI45_04391"/>
<organism evidence="12 13">
    <name type="scientific">Paenibacillus nuruki</name>
    <dbReference type="NCBI Taxonomy" id="1886670"/>
    <lineage>
        <taxon>Bacteria</taxon>
        <taxon>Bacillati</taxon>
        <taxon>Bacillota</taxon>
        <taxon>Bacilli</taxon>
        <taxon>Bacillales</taxon>
        <taxon>Paenibacillaceae</taxon>
        <taxon>Paenibacillus</taxon>
    </lineage>
</organism>
<dbReference type="PROSITE" id="PS50893">
    <property type="entry name" value="ABC_TRANSPORTER_2"/>
    <property type="match status" value="1"/>
</dbReference>
<keyword evidence="3" id="KW-1003">Cell membrane</keyword>
<dbReference type="Gene3D" id="1.20.1560.10">
    <property type="entry name" value="ABC transporter type 1, transmembrane domain"/>
    <property type="match status" value="1"/>
</dbReference>
<keyword evidence="8 9" id="KW-0472">Membrane</keyword>
<dbReference type="FunFam" id="1.20.1560.10:FF:000011">
    <property type="entry name" value="Multidrug ABC transporter ATP-binding protein"/>
    <property type="match status" value="1"/>
</dbReference>
<dbReference type="GO" id="GO:0005886">
    <property type="term" value="C:plasma membrane"/>
    <property type="evidence" value="ECO:0007669"/>
    <property type="project" value="UniProtKB-SubCell"/>
</dbReference>
<keyword evidence="7 9" id="KW-1133">Transmembrane helix</keyword>
<accession>A0A1E3KYY2</accession>
<evidence type="ECO:0000259" key="10">
    <source>
        <dbReference type="PROSITE" id="PS50893"/>
    </source>
</evidence>
<evidence type="ECO:0000313" key="13">
    <source>
        <dbReference type="Proteomes" id="UP000094578"/>
    </source>
</evidence>
<feature type="domain" description="ABC transmembrane type-1" evidence="11">
    <location>
        <begin position="61"/>
        <end position="342"/>
    </location>
</feature>
<dbReference type="AlphaFoldDB" id="A0A1E3KYY2"/>
<evidence type="ECO:0000256" key="8">
    <source>
        <dbReference type="ARBA" id="ARBA00023136"/>
    </source>
</evidence>
<keyword evidence="13" id="KW-1185">Reference proteome</keyword>
<evidence type="ECO:0000256" key="2">
    <source>
        <dbReference type="ARBA" id="ARBA00022448"/>
    </source>
</evidence>
<keyword evidence="2" id="KW-0813">Transport</keyword>
<feature type="transmembrane region" description="Helical" evidence="9">
    <location>
        <begin position="96"/>
        <end position="116"/>
    </location>
</feature>
<dbReference type="Pfam" id="PF00005">
    <property type="entry name" value="ABC_tran"/>
    <property type="match status" value="1"/>
</dbReference>
<dbReference type="InterPro" id="IPR003593">
    <property type="entry name" value="AAA+_ATPase"/>
</dbReference>
<evidence type="ECO:0000256" key="9">
    <source>
        <dbReference type="SAM" id="Phobius"/>
    </source>
</evidence>
<feature type="domain" description="ABC transporter" evidence="10">
    <location>
        <begin position="376"/>
        <end position="612"/>
    </location>
</feature>
<keyword evidence="4 9" id="KW-0812">Transmembrane</keyword>
<feature type="transmembrane region" description="Helical" evidence="9">
    <location>
        <begin position="175"/>
        <end position="195"/>
    </location>
</feature>
<dbReference type="Gene3D" id="3.40.50.300">
    <property type="entry name" value="P-loop containing nucleotide triphosphate hydrolases"/>
    <property type="match status" value="1"/>
</dbReference>
<keyword evidence="6 12" id="KW-0067">ATP-binding</keyword>
<dbReference type="InterPro" id="IPR017871">
    <property type="entry name" value="ABC_transporter-like_CS"/>
</dbReference>
<dbReference type="PROSITE" id="PS00211">
    <property type="entry name" value="ABC_TRANSPORTER_1"/>
    <property type="match status" value="1"/>
</dbReference>